<name>A0A1T4L4R9_9ENTE</name>
<feature type="binding site" evidence="11">
    <location>
        <position position="151"/>
    </location>
    <ligand>
        <name>Mg(2+)</name>
        <dbReference type="ChEBI" id="CHEBI:18420"/>
    </ligand>
</feature>
<feature type="binding site" evidence="11">
    <location>
        <position position="182"/>
    </location>
    <ligand>
        <name>FMN</name>
        <dbReference type="ChEBI" id="CHEBI:58210"/>
    </ligand>
</feature>
<dbReference type="CDD" id="cd02811">
    <property type="entry name" value="IDI-2_FMN"/>
    <property type="match status" value="1"/>
</dbReference>
<evidence type="ECO:0000256" key="2">
    <source>
        <dbReference type="ARBA" id="ARBA00022490"/>
    </source>
</evidence>
<sequence length="350" mass="38844">MSKNRKDEHIQLARKFYSTKENDFDRVRFIPNALPEIDIQHTNISTEFLGLSFSRPFYINALTGGSAKALEINKMLGEVAGKTGVLIASGSVVAALKDDTLIPSFRSLREANPNGRIFANINANTSVEMAIRAIQITQADGLQIHLNVAQELIMPEGERSFSSWRKNIQQIIQQIQLPIIVKEVGCGMSRETIEELFAIGVKAVDISGVGGTNFVAIENERRSEKELTHFENWGLSTVESLLESQKMQRKMTILASGGVRNGMDIAKSLALGAKGVGISGAILKILTEKGVNATIEWMLQLEEELHILFTLLGVRTIEELQNKSELLFDNSLRNFCLDRGIEIKNFSQKI</sequence>
<dbReference type="Gene3D" id="3.20.20.70">
    <property type="entry name" value="Aldolase class I"/>
    <property type="match status" value="1"/>
</dbReference>
<evidence type="ECO:0000313" key="14">
    <source>
        <dbReference type="Proteomes" id="UP000190328"/>
    </source>
</evidence>
<feature type="binding site" evidence="11">
    <location>
        <position position="212"/>
    </location>
    <ligand>
        <name>FMN</name>
        <dbReference type="ChEBI" id="CHEBI:58210"/>
    </ligand>
</feature>
<keyword evidence="9 11" id="KW-0413">Isomerase</keyword>
<comment type="cofactor">
    <cofactor evidence="1 11">
        <name>FMN</name>
        <dbReference type="ChEBI" id="CHEBI:58210"/>
    </cofactor>
</comment>
<dbReference type="Pfam" id="PF01070">
    <property type="entry name" value="FMN_dh"/>
    <property type="match status" value="1"/>
</dbReference>
<dbReference type="GO" id="GO:0016491">
    <property type="term" value="F:oxidoreductase activity"/>
    <property type="evidence" value="ECO:0007669"/>
    <property type="project" value="InterPro"/>
</dbReference>
<keyword evidence="7 11" id="KW-0521">NADP</keyword>
<dbReference type="EC" id="5.3.3.2" evidence="11"/>
<comment type="similarity">
    <text evidence="11">Belongs to the IPP isomerase type 2 family.</text>
</comment>
<comment type="cofactor">
    <cofactor evidence="11">
        <name>NADPH</name>
        <dbReference type="ChEBI" id="CHEBI:57783"/>
    </cofactor>
</comment>
<keyword evidence="5 11" id="KW-0479">Metal-binding</keyword>
<dbReference type="AlphaFoldDB" id="A0A1T4L4R9"/>
<comment type="catalytic activity">
    <reaction evidence="11">
        <text>isopentenyl diphosphate = dimethylallyl diphosphate</text>
        <dbReference type="Rhea" id="RHEA:23284"/>
        <dbReference type="ChEBI" id="CHEBI:57623"/>
        <dbReference type="ChEBI" id="CHEBI:128769"/>
        <dbReference type="EC" id="5.3.3.2"/>
    </reaction>
</comment>
<dbReference type="InterPro" id="IPR013785">
    <property type="entry name" value="Aldolase_TIM"/>
</dbReference>
<evidence type="ECO:0000256" key="7">
    <source>
        <dbReference type="ARBA" id="ARBA00022857"/>
    </source>
</evidence>
<feature type="binding site" evidence="11">
    <location>
        <begin position="61"/>
        <end position="63"/>
    </location>
    <ligand>
        <name>FMN</name>
        <dbReference type="ChEBI" id="CHEBI:58210"/>
    </ligand>
</feature>
<dbReference type="PANTHER" id="PTHR43665:SF1">
    <property type="entry name" value="ISOPENTENYL-DIPHOSPHATE DELTA-ISOMERASE"/>
    <property type="match status" value="1"/>
</dbReference>
<accession>A0A1T4L4R9</accession>
<comment type="subcellular location">
    <subcellularLocation>
        <location evidence="11">Cytoplasm</location>
    </subcellularLocation>
</comment>
<dbReference type="HAMAP" id="MF_00354">
    <property type="entry name" value="Idi_2"/>
    <property type="match status" value="1"/>
</dbReference>
<dbReference type="GO" id="GO:0070402">
    <property type="term" value="F:NADPH binding"/>
    <property type="evidence" value="ECO:0007669"/>
    <property type="project" value="UniProtKB-UniRule"/>
</dbReference>
<dbReference type="GO" id="GO:0008299">
    <property type="term" value="P:isoprenoid biosynthetic process"/>
    <property type="evidence" value="ECO:0007669"/>
    <property type="project" value="UniProtKB-UniRule"/>
</dbReference>
<gene>
    <name evidence="11" type="primary">fni</name>
    <name evidence="13" type="ORF">SAMN02745116_00539</name>
</gene>
<dbReference type="InterPro" id="IPR011179">
    <property type="entry name" value="IPdP_isomerase"/>
</dbReference>
<comment type="subunit">
    <text evidence="10 11">Homooctamer. Dimer of tetramers.</text>
</comment>
<reference evidence="13 14" key="1">
    <citation type="submission" date="2017-02" db="EMBL/GenBank/DDBJ databases">
        <authorList>
            <person name="Peterson S.W."/>
        </authorList>
    </citation>
    <scope>NUCLEOTIDE SEQUENCE [LARGE SCALE GENOMIC DNA]</scope>
    <source>
        <strain evidence="13 14">ATCC BAA-1030</strain>
    </source>
</reference>
<evidence type="ECO:0000256" key="10">
    <source>
        <dbReference type="ARBA" id="ARBA00025810"/>
    </source>
</evidence>
<evidence type="ECO:0000256" key="6">
    <source>
        <dbReference type="ARBA" id="ARBA00022842"/>
    </source>
</evidence>
<organism evidence="13 14">
    <name type="scientific">Pilibacter termitis</name>
    <dbReference type="NCBI Taxonomy" id="263852"/>
    <lineage>
        <taxon>Bacteria</taxon>
        <taxon>Bacillati</taxon>
        <taxon>Bacillota</taxon>
        <taxon>Bacilli</taxon>
        <taxon>Lactobacillales</taxon>
        <taxon>Enterococcaceae</taxon>
        <taxon>Pilibacter</taxon>
    </lineage>
</organism>
<evidence type="ECO:0000256" key="9">
    <source>
        <dbReference type="ARBA" id="ARBA00023235"/>
    </source>
</evidence>
<protein>
    <recommendedName>
        <fullName evidence="11">Isopentenyl-diphosphate delta-isomerase</fullName>
        <shortName evidence="11">IPP isomerase</shortName>
        <ecNumber evidence="11">5.3.3.2</ecNumber>
    </recommendedName>
    <alternativeName>
        <fullName evidence="11">Isopentenyl diphosphate:dimethylallyl diphosphate isomerase</fullName>
    </alternativeName>
    <alternativeName>
        <fullName evidence="11">Isopentenyl pyrophosphate isomerase</fullName>
    </alternativeName>
    <alternativeName>
        <fullName evidence="11">Type 2 isopentenyl diphosphate isomerase</fullName>
        <shortName evidence="11">IDI-2</shortName>
    </alternativeName>
</protein>
<feature type="binding site" evidence="11">
    <location>
        <begin position="5"/>
        <end position="6"/>
    </location>
    <ligand>
        <name>substrate</name>
    </ligand>
</feature>
<evidence type="ECO:0000256" key="4">
    <source>
        <dbReference type="ARBA" id="ARBA00022643"/>
    </source>
</evidence>
<dbReference type="SUPFAM" id="SSF51395">
    <property type="entry name" value="FMN-linked oxidoreductases"/>
    <property type="match status" value="1"/>
</dbReference>
<dbReference type="GO" id="GO:0010181">
    <property type="term" value="F:FMN binding"/>
    <property type="evidence" value="ECO:0007669"/>
    <property type="project" value="UniProtKB-UniRule"/>
</dbReference>
<dbReference type="GO" id="GO:0005737">
    <property type="term" value="C:cytoplasm"/>
    <property type="evidence" value="ECO:0007669"/>
    <property type="project" value="UniProtKB-SubCell"/>
</dbReference>
<comment type="caution">
    <text evidence="11">Lacks conserved residue(s) required for the propagation of feature annotation.</text>
</comment>
<feature type="domain" description="FMN-dependent dehydrogenase" evidence="12">
    <location>
        <begin position="159"/>
        <end position="323"/>
    </location>
</feature>
<feature type="binding site" evidence="11">
    <location>
        <begin position="258"/>
        <end position="260"/>
    </location>
    <ligand>
        <name>FMN</name>
        <dbReference type="ChEBI" id="CHEBI:58210"/>
    </ligand>
</feature>
<keyword evidence="3 11" id="KW-0285">Flavoprotein</keyword>
<dbReference type="Proteomes" id="UP000190328">
    <property type="component" value="Unassembled WGS sequence"/>
</dbReference>
<dbReference type="GO" id="GO:0000287">
    <property type="term" value="F:magnesium ion binding"/>
    <property type="evidence" value="ECO:0007669"/>
    <property type="project" value="UniProtKB-UniRule"/>
</dbReference>
<evidence type="ECO:0000256" key="5">
    <source>
        <dbReference type="ARBA" id="ARBA00022723"/>
    </source>
</evidence>
<keyword evidence="4 11" id="KW-0288">FMN</keyword>
<evidence type="ECO:0000259" key="12">
    <source>
        <dbReference type="Pfam" id="PF01070"/>
    </source>
</evidence>
<keyword evidence="14" id="KW-1185">Reference proteome</keyword>
<dbReference type="NCBIfam" id="TIGR02151">
    <property type="entry name" value="IPP_isom_2"/>
    <property type="match status" value="1"/>
</dbReference>
<evidence type="ECO:0000256" key="3">
    <source>
        <dbReference type="ARBA" id="ARBA00022630"/>
    </source>
</evidence>
<dbReference type="PIRSF" id="PIRSF003314">
    <property type="entry name" value="IPP_isomerase"/>
    <property type="match status" value="1"/>
</dbReference>
<feature type="binding site" evidence="11">
    <location>
        <position position="120"/>
    </location>
    <ligand>
        <name>FMN</name>
        <dbReference type="ChEBI" id="CHEBI:58210"/>
    </ligand>
</feature>
<dbReference type="STRING" id="263852.SAMN02745116_00539"/>
<feature type="binding site" evidence="11">
    <location>
        <position position="150"/>
    </location>
    <ligand>
        <name>substrate</name>
    </ligand>
</feature>
<dbReference type="OrthoDB" id="9795032at2"/>
<dbReference type="InterPro" id="IPR000262">
    <property type="entry name" value="FMN-dep_DH"/>
</dbReference>
<dbReference type="PANTHER" id="PTHR43665">
    <property type="entry name" value="ISOPENTENYL-DIPHOSPHATE DELTA-ISOMERASE"/>
    <property type="match status" value="1"/>
</dbReference>
<keyword evidence="6 11" id="KW-0460">Magnesium</keyword>
<evidence type="ECO:0000256" key="11">
    <source>
        <dbReference type="HAMAP-Rule" id="MF_00354"/>
    </source>
</evidence>
<dbReference type="EMBL" id="FUXI01000004">
    <property type="protein sequence ID" value="SJZ49623.1"/>
    <property type="molecule type" value="Genomic_DNA"/>
</dbReference>
<evidence type="ECO:0000256" key="8">
    <source>
        <dbReference type="ARBA" id="ARBA00023229"/>
    </source>
</evidence>
<keyword evidence="2 11" id="KW-0963">Cytoplasm</keyword>
<keyword evidence="8 11" id="KW-0414">Isoprene biosynthesis</keyword>
<dbReference type="GO" id="GO:0004452">
    <property type="term" value="F:isopentenyl-diphosphate delta-isomerase activity"/>
    <property type="evidence" value="ECO:0007669"/>
    <property type="project" value="UniProtKB-UniRule"/>
</dbReference>
<comment type="cofactor">
    <cofactor evidence="11">
        <name>Mg(2+)</name>
        <dbReference type="ChEBI" id="CHEBI:18420"/>
    </cofactor>
</comment>
<comment type="function">
    <text evidence="11">Involved in the biosynthesis of isoprenoids. Catalyzes the 1,3-allylic rearrangement of the homoallylic substrate isopentenyl (IPP) to its allylic isomer, dimethylallyl diphosphate (DMAPP).</text>
</comment>
<proteinExistence type="inferred from homology"/>
<evidence type="ECO:0000313" key="13">
    <source>
        <dbReference type="EMBL" id="SJZ49623.1"/>
    </source>
</evidence>
<feature type="binding site" evidence="11">
    <location>
        <position position="207"/>
    </location>
    <ligand>
        <name>FMN</name>
        <dbReference type="ChEBI" id="CHEBI:58210"/>
    </ligand>
</feature>
<feature type="binding site" evidence="11">
    <location>
        <position position="91"/>
    </location>
    <ligand>
        <name>FMN</name>
        <dbReference type="ChEBI" id="CHEBI:58210"/>
    </ligand>
</feature>
<feature type="binding site" evidence="11">
    <location>
        <begin position="279"/>
        <end position="280"/>
    </location>
    <ligand>
        <name>FMN</name>
        <dbReference type="ChEBI" id="CHEBI:58210"/>
    </ligand>
</feature>
<evidence type="ECO:0000256" key="1">
    <source>
        <dbReference type="ARBA" id="ARBA00001917"/>
    </source>
</evidence>